<comment type="subcellular location">
    <subcellularLocation>
        <location evidence="2">Nucleus</location>
    </subcellularLocation>
</comment>
<feature type="domain" description="C2H2-type" evidence="17">
    <location>
        <begin position="566"/>
        <end position="593"/>
    </location>
</feature>
<dbReference type="GO" id="GO:0005634">
    <property type="term" value="C:nucleus"/>
    <property type="evidence" value="ECO:0007669"/>
    <property type="project" value="UniProtKB-SubCell"/>
</dbReference>
<feature type="domain" description="C2H2-type" evidence="17">
    <location>
        <begin position="2174"/>
        <end position="2204"/>
    </location>
</feature>
<keyword evidence="4" id="KW-0597">Phosphoprotein</keyword>
<evidence type="ECO:0000256" key="9">
    <source>
        <dbReference type="ARBA" id="ARBA00022990"/>
    </source>
</evidence>
<feature type="domain" description="C2H2-type" evidence="17">
    <location>
        <begin position="1948"/>
        <end position="1973"/>
    </location>
</feature>
<feature type="region of interest" description="Disordered" evidence="16">
    <location>
        <begin position="2290"/>
        <end position="2339"/>
    </location>
</feature>
<evidence type="ECO:0000256" key="10">
    <source>
        <dbReference type="ARBA" id="ARBA00023015"/>
    </source>
</evidence>
<sequence length="2817" mass="315202">MADEEGERESGGPGGDLLELRCLRERLLELETGLRESREPAVQAATEYCKQLCQTLLEYAEKWKTSEDPLPLLEVYTVAIRSYVKARPYLTSECENVAFVLERLALSCIELLLCLPLDLPENKWEEFQAFVQVAHKNLMENGSQELHILTTLTQEKGVWKNPVLCGILSQEQLDPDKVNEFLLSEGPVLLDMRIKHLMKTKQLTQATALAKLCSDHPEISAKGNFKQTYLVCLCSGSPNERLMEEIAEVDCKDALEMICNLESDGDEKSALILCAAFLSRQLQQGEMYCAWELTLFWSKLQQRVEPSIQVYLERCRQLSVLTKTVYHIFFLIKVINSEIDGAGLATCIELCVKALRLESSENADVKISICKTISCLLPDDLEVKRACQLSEFLLEPTVDAYYAVEMLYNQPDQKYDEENLPIPNSLRCELLLVLKTQWPFDPEFWDWKTLKRQCLALMGEEASIVSSIDELNDSEVYEKVEDGQEDSKETSLNGLAGIDEATSLLRGIRDEKQKKREIKKLRERGFISARFRNWQAYMQYCVLCDKEFLGHRIVRHAQKHYKDGIYSCPICAQNFNSKENFVPHVTLHVKKSSKERLAAMKPLRRLGRPPKITTANENQKTNSVSKQEQRPIKKNSLYSTDFIVFNDNDGSDDENDDKDKPYIPEIVPVQKPPPVNEFTCPVTLCKKGFKYFKNLIAHAKGHKDNEEAKRFLEMQSKKVICQYCRRHFVSVTHLNDHLQMHCGSKPYICIQMKCKAGFNSYAELLTHRREHQVFRAKCMFPKCGRVFSEAYLLYDHEAQHYNTYTCRVTGCGKVYRSQNELEKHVEDHNKQPEKEEQPENQTNQPDLSQPSKASESTDGVAVKEELTTPPAENRSSLIEGENVWNHIKAEPVGNESINASVSVLQQSNSLPNAGSEQSPMGSIKAEETVPAGSIKLSIVNQKIRENFVKRGKLPAPASKVDTTKLGVQQLCPSVDSCLPVFQERKEEGCLSQTQNTQTVSVTSDTLKPEALESKSLERQVSVVNPFSMQNQTGYRNGVPIPKLEIEDSIKAAANLYNLPLKTLESITLIPSQPNINSSLVPAVSPAAPVQKFNCQVEGCTRTYNSSQSIGKHMKAAHPDEYAAFKMERRNKKPRKSSSLQNVPNDGKIVYLTPSQVGSPNGAAFTAQNKSNLNPTCSGQVQHVSSTLFPTHLENLANPMLPIVESVINPNLSTRIKSEPESVLCSQMENLSAATLPSQLDDLAKTVMPLNIDGGSDPFLPLPAENGPMSLFPSSAENPPNSVFSQLENNTNSFSLQLEGNTSSTFPKEESVDQIFPSQLSNENNFSETSSQHPASEKVKKDRGRGSNGKERKPKHNKRAKWPAIIRDGKFICSRCFRVFTNPRSLGGHLSKRSYCKPLEGSEISPEALQANGQSLLASMILSSNSLNLQQPQESAFNPETCFKDPSFLQLLAAENRSTLQAMFPRASVTNFNTSGNEEGNQIIKQALETAGIPSSFDNTEVLPRVVTTSCVSGTTQINTAVLPTSATPSLLQTVCNPSTVLTDQNRTLNAKIPPLNECKSLPVFATEDLMLKTIENGLCPSSYSNAVAAAQNFAGNSSRVSVISSPKNSGSSNLNKKGTSSSKRKRKTPTPLLVPNTSQKLAVNNATVMGLLNKSTEGNMQIQGESFQSNLLANCGSQAVVENLAQKLSNVDNQLFMASIKENFKTNLEGHTVLPPLTVKTENGDSQMMAANSCVQANSEQQISQDTVMQNFEKTLEIIKTAMNSQMLEVKTEIQDTVAPSGQNLLVNNTQAASESSAHNIKLPTSTQFAVHTGNVTAAKSSSAQSEIPQKDDTQMSEILEGLQKLKLEDNSPIPISETVSQCPPTDKLAPAVPVVSVENKPLIQLSPEASNIQFSDRVNKPFICQNPGCNYSAMTKDALFKHYGKIHQYTAEMILEIKKHQLKYAPFKCVVATCPKTFTRNSNLRAHCQLVHHFTTEEMVKLKIKRPYGRRSQNETVNTAPQPVEIKTVQTLVMENKSVAPLVKETQIKEVAEPVKVLEKLLPENSIPERLEKPPQVVSVPLEQQNPASFDSMQEQAKVRKVRKHRKEKEERSSRKPVTKSLEFPTRYSPYRPYRCVHQGCFAAFTIQQNLILHYQAVHKSDLPAFSAEVEEENEQSKEEHEEVETKPAVREFRCEVSDCSRIFQEVTSLIQHYMRLHDMTPEQIGNMKSAPEVGRFFCDQSQCKSSFTAYLNYVVHLETDHSVEIKPNKVEDDGMFKCDCEGCDRIYATRSNLLRHIFNKHNDRHKDHLIRPRRLTPGQENISSKANQEKPLKSKQRGLKNRSGKEGNRLSVKTKRKKNVNLENKNSKGIQVQENKAYSLKRGKYVYSIKARNEALSECTSRFMTQYPCMIKGCSSVVTSESNIIRHYKCHKLSKAFTSQHRNLLIVSKKHAVSQVKEPSSEQEETDKKADVEEPEPSLIASNSDSSTTTLPQKETEKGEKDEVDELTELFITKLINEDCSTAENQAKISSSVNSDLQETSSCPSEKQKSNNLKRANKEKNVSQSKRKRAEKTEEALPSGMSSLHKEEETAVAIQTAEEQPAAFDWSSFKPMGFEVSFLKFLEESAVKQKKSSEREYHSSGTKKGSHSNSRKASERAPVASDNITWSCSETETFVAFANPSRLPCGDNVKIVLDKTLKDCTERMLKQLQEMKPVVSLRKLEGRWEDNPEVIAAKVIVLEGNSVNKDEEKVVVLDAFFGSVFNRKTSEPWGNQPPEIVVRDTEQRRPPALQEEVAGGLLSHLDPHKSVGPDGIHLRVVRELKSLPSPPPSFIMSPG</sequence>
<evidence type="ECO:0000256" key="16">
    <source>
        <dbReference type="SAM" id="MobiDB-lite"/>
    </source>
</evidence>
<keyword evidence="9" id="KW-0007">Acetylation</keyword>
<dbReference type="EMBL" id="SWJQ01000042">
    <property type="protein sequence ID" value="TRZ24684.1"/>
    <property type="molecule type" value="Genomic_DNA"/>
</dbReference>
<evidence type="ECO:0000256" key="13">
    <source>
        <dbReference type="ARBA" id="ARBA00023242"/>
    </source>
</evidence>
<feature type="region of interest" description="Disordered" evidence="16">
    <location>
        <begin position="1257"/>
        <end position="1286"/>
    </location>
</feature>
<feature type="compositionally biased region" description="Basic and acidic residues" evidence="16">
    <location>
        <begin position="1334"/>
        <end position="1350"/>
    </location>
</feature>
<feature type="compositionally biased region" description="Polar residues" evidence="16">
    <location>
        <begin position="2066"/>
        <end position="2076"/>
    </location>
</feature>
<feature type="compositionally biased region" description="Polar residues" evidence="16">
    <location>
        <begin position="1600"/>
        <end position="1615"/>
    </location>
</feature>
<dbReference type="FunFam" id="3.30.160.60:FF:001293">
    <property type="entry name" value="Zinc finger protein 292"/>
    <property type="match status" value="1"/>
</dbReference>
<evidence type="ECO:0000256" key="6">
    <source>
        <dbReference type="ARBA" id="ARBA00022737"/>
    </source>
</evidence>
<keyword evidence="10" id="KW-0805">Transcription regulation</keyword>
<evidence type="ECO:0000256" key="3">
    <source>
        <dbReference type="ARBA" id="ARBA00006991"/>
    </source>
</evidence>
<dbReference type="OrthoDB" id="427030at2759"/>
<organism evidence="18 19">
    <name type="scientific">Zosterops borbonicus</name>
    <dbReference type="NCBI Taxonomy" id="364589"/>
    <lineage>
        <taxon>Eukaryota</taxon>
        <taxon>Metazoa</taxon>
        <taxon>Chordata</taxon>
        <taxon>Craniata</taxon>
        <taxon>Vertebrata</taxon>
        <taxon>Euteleostomi</taxon>
        <taxon>Archelosauria</taxon>
        <taxon>Archosauria</taxon>
        <taxon>Dinosauria</taxon>
        <taxon>Saurischia</taxon>
        <taxon>Theropoda</taxon>
        <taxon>Coelurosauria</taxon>
        <taxon>Aves</taxon>
        <taxon>Neognathae</taxon>
        <taxon>Neoaves</taxon>
        <taxon>Telluraves</taxon>
        <taxon>Australaves</taxon>
        <taxon>Passeriformes</taxon>
        <taxon>Sylvioidea</taxon>
        <taxon>Zosteropidae</taxon>
        <taxon>Zosterops</taxon>
    </lineage>
</organism>
<evidence type="ECO:0000256" key="15">
    <source>
        <dbReference type="PROSITE-ProRule" id="PRU00042"/>
    </source>
</evidence>
<evidence type="ECO:0000256" key="12">
    <source>
        <dbReference type="ARBA" id="ARBA00023163"/>
    </source>
</evidence>
<feature type="compositionally biased region" description="Basic and acidic residues" evidence="16">
    <location>
        <begin position="2610"/>
        <end position="2620"/>
    </location>
</feature>
<feature type="region of interest" description="Disordered" evidence="16">
    <location>
        <begin position="822"/>
        <end position="879"/>
    </location>
</feature>
<feature type="domain" description="C2H2-type" evidence="17">
    <location>
        <begin position="1370"/>
        <end position="1397"/>
    </location>
</feature>
<keyword evidence="7 15" id="KW-0863">Zinc-finger</keyword>
<dbReference type="InterPro" id="IPR013087">
    <property type="entry name" value="Znf_C2H2_type"/>
</dbReference>
<evidence type="ECO:0000256" key="1">
    <source>
        <dbReference type="ARBA" id="ARBA00003767"/>
    </source>
</evidence>
<feature type="region of interest" description="Disordered" evidence="16">
    <location>
        <begin position="1600"/>
        <end position="1633"/>
    </location>
</feature>
<evidence type="ECO:0000256" key="14">
    <source>
        <dbReference type="ARBA" id="ARBA00067168"/>
    </source>
</evidence>
<protein>
    <recommendedName>
        <fullName evidence="14">Zinc finger protein 292</fullName>
    </recommendedName>
</protein>
<dbReference type="SMART" id="SM00355">
    <property type="entry name" value="ZnF_C2H2"/>
    <property type="match status" value="16"/>
</dbReference>
<feature type="region of interest" description="Disordered" evidence="16">
    <location>
        <begin position="2066"/>
        <end position="2101"/>
    </location>
</feature>
<dbReference type="InterPro" id="IPR058902">
    <property type="entry name" value="zf_C2H2_ZNF292/Rlf"/>
</dbReference>
<evidence type="ECO:0000256" key="7">
    <source>
        <dbReference type="ARBA" id="ARBA00022771"/>
    </source>
</evidence>
<feature type="compositionally biased region" description="Polar residues" evidence="16">
    <location>
        <begin position="2513"/>
        <end position="2536"/>
    </location>
</feature>
<evidence type="ECO:0000256" key="2">
    <source>
        <dbReference type="ARBA" id="ARBA00004123"/>
    </source>
</evidence>
<feature type="region of interest" description="Disordered" evidence="16">
    <location>
        <begin position="599"/>
        <end position="631"/>
    </location>
</feature>
<feature type="compositionally biased region" description="Basic and acidic residues" evidence="16">
    <location>
        <begin position="822"/>
        <end position="837"/>
    </location>
</feature>
<dbReference type="Gene3D" id="3.30.160.60">
    <property type="entry name" value="Classic Zinc Finger"/>
    <property type="match status" value="4"/>
</dbReference>
<feature type="domain" description="C2H2-type" evidence="17">
    <location>
        <begin position="2115"/>
        <end position="2145"/>
    </location>
</feature>
<accession>A0A8K1GVX3</accession>
<dbReference type="Pfam" id="PF26218">
    <property type="entry name" value="zf_C2H2_ZNF292"/>
    <property type="match status" value="2"/>
</dbReference>
<evidence type="ECO:0000259" key="17">
    <source>
        <dbReference type="PROSITE" id="PS50157"/>
    </source>
</evidence>
<feature type="domain" description="C2H2-type" evidence="17">
    <location>
        <begin position="2258"/>
        <end position="2288"/>
    </location>
</feature>
<comment type="similarity">
    <text evidence="3">Belongs to the krueppel C2H2-type zinc-finger protein family.</text>
</comment>
<feature type="region of interest" description="Disordered" evidence="16">
    <location>
        <begin position="1320"/>
        <end position="1360"/>
    </location>
</feature>
<dbReference type="GO" id="GO:0003677">
    <property type="term" value="F:DNA binding"/>
    <property type="evidence" value="ECO:0007669"/>
    <property type="project" value="UniProtKB-KW"/>
</dbReference>
<keyword evidence="13" id="KW-0539">Nucleus</keyword>
<feature type="compositionally biased region" description="Polar residues" evidence="16">
    <location>
        <begin position="1271"/>
        <end position="1286"/>
    </location>
</feature>
<feature type="domain" description="C2H2-type" evidence="17">
    <location>
        <begin position="678"/>
        <end position="707"/>
    </location>
</feature>
<keyword evidence="19" id="KW-1185">Reference proteome</keyword>
<feature type="domain" description="C2H2-type" evidence="17">
    <location>
        <begin position="1092"/>
        <end position="1122"/>
    </location>
</feature>
<dbReference type="PANTHER" id="PTHR15507">
    <property type="entry name" value="ZINC FINGER PROTEIN RLF"/>
    <property type="match status" value="1"/>
</dbReference>
<dbReference type="InterPro" id="IPR036236">
    <property type="entry name" value="Znf_C2H2_sf"/>
</dbReference>
<keyword evidence="6" id="KW-0677">Repeat</keyword>
<evidence type="ECO:0000256" key="5">
    <source>
        <dbReference type="ARBA" id="ARBA00022723"/>
    </source>
</evidence>
<dbReference type="Proteomes" id="UP000796761">
    <property type="component" value="Unassembled WGS sequence"/>
</dbReference>
<feature type="compositionally biased region" description="Polar residues" evidence="16">
    <location>
        <begin position="2462"/>
        <end position="2475"/>
    </location>
</feature>
<feature type="compositionally biased region" description="Polar residues" evidence="16">
    <location>
        <begin position="1320"/>
        <end position="1333"/>
    </location>
</feature>
<feature type="domain" description="C2H2-type" evidence="17">
    <location>
        <begin position="747"/>
        <end position="776"/>
    </location>
</feature>
<reference evidence="18" key="1">
    <citation type="submission" date="2019-04" db="EMBL/GenBank/DDBJ databases">
        <title>Genome assembly of Zosterops borbonicus 15179.</title>
        <authorList>
            <person name="Leroy T."/>
            <person name="Anselmetti Y."/>
            <person name="Tilak M.-K."/>
            <person name="Nabholz B."/>
        </authorList>
    </citation>
    <scope>NUCLEOTIDE SEQUENCE</scope>
    <source>
        <strain evidence="18">HGM_15179</strain>
        <tissue evidence="18">Muscle</tissue>
    </source>
</reference>
<feature type="compositionally biased region" description="Polar residues" evidence="16">
    <location>
        <begin position="846"/>
        <end position="857"/>
    </location>
</feature>
<dbReference type="GO" id="GO:0000981">
    <property type="term" value="F:DNA-binding transcription factor activity, RNA polymerase II-specific"/>
    <property type="evidence" value="ECO:0007669"/>
    <property type="project" value="TreeGrafter"/>
</dbReference>
<keyword evidence="8" id="KW-0862">Zinc</keyword>
<dbReference type="InterPro" id="IPR052251">
    <property type="entry name" value="GH-ZnFinger_Regulators"/>
</dbReference>
<feature type="compositionally biased region" description="Basic residues" evidence="16">
    <location>
        <begin position="1351"/>
        <end position="1360"/>
    </location>
</feature>
<feature type="region of interest" description="Disordered" evidence="16">
    <location>
        <begin position="2432"/>
        <end position="2486"/>
    </location>
</feature>
<dbReference type="InterPro" id="IPR057986">
    <property type="entry name" value="TPR_Rlf/292/654"/>
</dbReference>
<keyword evidence="5" id="KW-0479">Metal-binding</keyword>
<feature type="domain" description="C2H2-type" evidence="17">
    <location>
        <begin position="2389"/>
        <end position="2418"/>
    </location>
</feature>
<feature type="domain" description="C2H2-type" evidence="17">
    <location>
        <begin position="719"/>
        <end position="746"/>
    </location>
</feature>
<dbReference type="SUPFAM" id="SSF57667">
    <property type="entry name" value="beta-beta-alpha zinc fingers"/>
    <property type="match status" value="2"/>
</dbReference>
<dbReference type="GO" id="GO:0008270">
    <property type="term" value="F:zinc ion binding"/>
    <property type="evidence" value="ECO:0007669"/>
    <property type="project" value="UniProtKB-KW"/>
</dbReference>
<feature type="domain" description="C2H2-type" evidence="17">
    <location>
        <begin position="804"/>
        <end position="833"/>
    </location>
</feature>
<evidence type="ECO:0000313" key="19">
    <source>
        <dbReference type="Proteomes" id="UP000796761"/>
    </source>
</evidence>
<dbReference type="Pfam" id="PF25420">
    <property type="entry name" value="zf-C2H2_ZN292"/>
    <property type="match status" value="1"/>
</dbReference>
<feature type="domain" description="C2H2-type" evidence="17">
    <location>
        <begin position="776"/>
        <end position="805"/>
    </location>
</feature>
<dbReference type="Pfam" id="PF25580">
    <property type="entry name" value="TPR_Rlf"/>
    <property type="match status" value="1"/>
</dbReference>
<feature type="region of interest" description="Disordered" evidence="16">
    <location>
        <begin position="2610"/>
        <end position="2642"/>
    </location>
</feature>
<feature type="compositionally biased region" description="Basic residues" evidence="16">
    <location>
        <begin position="2315"/>
        <end position="2324"/>
    </location>
</feature>
<dbReference type="PROSITE" id="PS50157">
    <property type="entry name" value="ZINC_FINGER_C2H2_2"/>
    <property type="match status" value="13"/>
</dbReference>
<comment type="function">
    <text evidence="1">May be involved in transcriptional regulation.</text>
</comment>
<evidence type="ECO:0000256" key="11">
    <source>
        <dbReference type="ARBA" id="ARBA00023125"/>
    </source>
</evidence>
<gene>
    <name evidence="18" type="ORF">HGM15179_002386</name>
</gene>
<feature type="region of interest" description="Disordered" evidence="16">
    <location>
        <begin position="2513"/>
        <end position="2578"/>
    </location>
</feature>
<keyword evidence="12" id="KW-0804">Transcription</keyword>
<keyword evidence="11" id="KW-0238">DNA-binding</keyword>
<evidence type="ECO:0000313" key="18">
    <source>
        <dbReference type="EMBL" id="TRZ24684.1"/>
    </source>
</evidence>
<evidence type="ECO:0000256" key="8">
    <source>
        <dbReference type="ARBA" id="ARBA00022833"/>
    </source>
</evidence>
<dbReference type="PROSITE" id="PS00028">
    <property type="entry name" value="ZINC_FINGER_C2H2_1"/>
    <property type="match status" value="11"/>
</dbReference>
<name>A0A8K1GVX3_9PASS</name>
<feature type="compositionally biased region" description="Polar residues" evidence="16">
    <location>
        <begin position="613"/>
        <end position="626"/>
    </location>
</feature>
<evidence type="ECO:0000256" key="4">
    <source>
        <dbReference type="ARBA" id="ARBA00022553"/>
    </source>
</evidence>
<proteinExistence type="inferred from homology"/>
<dbReference type="PANTHER" id="PTHR15507:SF14">
    <property type="entry name" value="ZINC FINGER PROTEIN 292"/>
    <property type="match status" value="1"/>
</dbReference>
<comment type="caution">
    <text evidence="18">The sequence shown here is derived from an EMBL/GenBank/DDBJ whole genome shotgun (WGS) entry which is preliminary data.</text>
</comment>